<dbReference type="EMBL" id="AXNT01000026">
    <property type="protein sequence ID" value="KGM03065.1"/>
    <property type="molecule type" value="Genomic_DNA"/>
</dbReference>
<dbReference type="InterPro" id="IPR009317">
    <property type="entry name" value="ChaB"/>
</dbReference>
<feature type="compositionally biased region" description="Basic residues" evidence="1">
    <location>
        <begin position="28"/>
        <end position="51"/>
    </location>
</feature>
<sequence>MPRRRSSTHRHTRHPRGLRQRSAGSRRADRRRARHAGTRRTHATRSRRRGPRREETGIPKTTRAGKPKQSELPETLKRSDAKAQRTFTKTYDSAAEEYDGDEERAHRVAYAALKHTYEKVGDHWEPKDEYGPSDPQAEGGAGTDRPTAGGVDANASKQHLYDVAKRLDVPGRSSMTKAELVEAIQRANDRASRRAREGS</sequence>
<dbReference type="Proteomes" id="UP000029833">
    <property type="component" value="Unassembled WGS sequence"/>
</dbReference>
<proteinExistence type="predicted"/>
<accession>A0A0A0B871</accession>
<dbReference type="InterPro" id="IPR037205">
    <property type="entry name" value="ChaB_sf"/>
</dbReference>
<name>A0A0A0B871_9CELL</name>
<evidence type="ECO:0000313" key="2">
    <source>
        <dbReference type="EMBL" id="KGM03065.1"/>
    </source>
</evidence>
<dbReference type="STRING" id="1408250.Q760_09680"/>
<dbReference type="Gene3D" id="1.10.1740.70">
    <property type="entry name" value="ChaB"/>
    <property type="match status" value="1"/>
</dbReference>
<feature type="region of interest" description="Disordered" evidence="1">
    <location>
        <begin position="122"/>
        <end position="160"/>
    </location>
</feature>
<feature type="compositionally biased region" description="Basic and acidic residues" evidence="1">
    <location>
        <begin position="68"/>
        <end position="83"/>
    </location>
</feature>
<dbReference type="AlphaFoldDB" id="A0A0A0B871"/>
<protein>
    <submittedName>
        <fullName evidence="2">ChaB family protein</fullName>
    </submittedName>
</protein>
<organism evidence="2 3">
    <name type="scientific">Cellulomonas cellasea DSM 20118</name>
    <dbReference type="NCBI Taxonomy" id="1408250"/>
    <lineage>
        <taxon>Bacteria</taxon>
        <taxon>Bacillati</taxon>
        <taxon>Actinomycetota</taxon>
        <taxon>Actinomycetes</taxon>
        <taxon>Micrococcales</taxon>
        <taxon>Cellulomonadaceae</taxon>
        <taxon>Cellulomonas</taxon>
    </lineage>
</organism>
<evidence type="ECO:0000256" key="1">
    <source>
        <dbReference type="SAM" id="MobiDB-lite"/>
    </source>
</evidence>
<keyword evidence="3" id="KW-1185">Reference proteome</keyword>
<gene>
    <name evidence="2" type="ORF">Q760_09680</name>
</gene>
<dbReference type="Pfam" id="PF06150">
    <property type="entry name" value="ChaB"/>
    <property type="match status" value="1"/>
</dbReference>
<comment type="caution">
    <text evidence="2">The sequence shown here is derived from an EMBL/GenBank/DDBJ whole genome shotgun (WGS) entry which is preliminary data.</text>
</comment>
<feature type="region of interest" description="Disordered" evidence="1">
    <location>
        <begin position="1"/>
        <end position="103"/>
    </location>
</feature>
<dbReference type="SUPFAM" id="SSF140376">
    <property type="entry name" value="ChaB-like"/>
    <property type="match status" value="1"/>
</dbReference>
<evidence type="ECO:0000313" key="3">
    <source>
        <dbReference type="Proteomes" id="UP000029833"/>
    </source>
</evidence>
<reference evidence="2 3" key="1">
    <citation type="submission" date="2013-10" db="EMBL/GenBank/DDBJ databases">
        <authorList>
            <person name="Wang G."/>
            <person name="Zhuang W."/>
        </authorList>
    </citation>
    <scope>NUCLEOTIDE SEQUENCE [LARGE SCALE GENOMIC DNA]</scope>
    <source>
        <strain evidence="2 3">DSM 20118</strain>
    </source>
</reference>
<feature type="compositionally biased region" description="Basic residues" evidence="1">
    <location>
        <begin position="1"/>
        <end position="19"/>
    </location>
</feature>